<feature type="compositionally biased region" description="Low complexity" evidence="1">
    <location>
        <begin position="38"/>
        <end position="48"/>
    </location>
</feature>
<keyword evidence="4" id="KW-1185">Reference proteome</keyword>
<feature type="transmembrane region" description="Helical" evidence="2">
    <location>
        <begin position="82"/>
        <end position="103"/>
    </location>
</feature>
<dbReference type="OrthoDB" id="10567812at2759"/>
<keyword evidence="2" id="KW-0472">Membrane</keyword>
<keyword evidence="2" id="KW-0812">Transmembrane</keyword>
<evidence type="ECO:0000313" key="3">
    <source>
        <dbReference type="EMBL" id="KAG2433386.1"/>
    </source>
</evidence>
<feature type="region of interest" description="Disordered" evidence="1">
    <location>
        <begin position="146"/>
        <end position="212"/>
    </location>
</feature>
<keyword evidence="2" id="KW-1133">Transmembrane helix</keyword>
<dbReference type="AlphaFoldDB" id="A0A835T895"/>
<dbReference type="EMBL" id="JAEHOC010000019">
    <property type="protein sequence ID" value="KAG2433386.1"/>
    <property type="molecule type" value="Genomic_DNA"/>
</dbReference>
<reference evidence="3" key="1">
    <citation type="journal article" date="2020" name="bioRxiv">
        <title>Comparative genomics of Chlamydomonas.</title>
        <authorList>
            <person name="Craig R.J."/>
            <person name="Hasan A.R."/>
            <person name="Ness R.W."/>
            <person name="Keightley P.D."/>
        </authorList>
    </citation>
    <scope>NUCLEOTIDE SEQUENCE</scope>
    <source>
        <strain evidence="3">SAG 7.73</strain>
    </source>
</reference>
<name>A0A835T895_CHLIN</name>
<evidence type="ECO:0000256" key="1">
    <source>
        <dbReference type="SAM" id="MobiDB-lite"/>
    </source>
</evidence>
<evidence type="ECO:0000313" key="4">
    <source>
        <dbReference type="Proteomes" id="UP000650467"/>
    </source>
</evidence>
<evidence type="ECO:0000256" key="2">
    <source>
        <dbReference type="SAM" id="Phobius"/>
    </source>
</evidence>
<sequence length="212" mass="21068">MAGPGSWPRRLRGRTLAQLPGLTGVNGFAQQESSGAVPSGPDSGLGLVSPPPPVSSSSTGRNSTWAHGITNANVDTVTTTELAGMAIAGFAAGLVGIALALWVRKLKCTRTLLTVSKSWKVILSRQLSASGALEEQPATAAMARVPPALPAPAPAPAPLLATAGGATDAGAADQRSQPIAQLPPPLSGPAGANDGAFLPPAGQVAGRDGPRL</sequence>
<proteinExistence type="predicted"/>
<accession>A0A835T895</accession>
<feature type="region of interest" description="Disordered" evidence="1">
    <location>
        <begin position="25"/>
        <end position="66"/>
    </location>
</feature>
<organism evidence="3 4">
    <name type="scientific">Chlamydomonas incerta</name>
    <dbReference type="NCBI Taxonomy" id="51695"/>
    <lineage>
        <taxon>Eukaryota</taxon>
        <taxon>Viridiplantae</taxon>
        <taxon>Chlorophyta</taxon>
        <taxon>core chlorophytes</taxon>
        <taxon>Chlorophyceae</taxon>
        <taxon>CS clade</taxon>
        <taxon>Chlamydomonadales</taxon>
        <taxon>Chlamydomonadaceae</taxon>
        <taxon>Chlamydomonas</taxon>
    </lineage>
</organism>
<feature type="compositionally biased region" description="Pro residues" evidence="1">
    <location>
        <begin position="147"/>
        <end position="157"/>
    </location>
</feature>
<protein>
    <submittedName>
        <fullName evidence="3">Uncharacterized protein</fullName>
    </submittedName>
</protein>
<gene>
    <name evidence="3" type="ORF">HXX76_008446</name>
</gene>
<feature type="compositionally biased region" description="Low complexity" evidence="1">
    <location>
        <begin position="158"/>
        <end position="173"/>
    </location>
</feature>
<dbReference type="Proteomes" id="UP000650467">
    <property type="component" value="Unassembled WGS sequence"/>
</dbReference>
<comment type="caution">
    <text evidence="3">The sequence shown here is derived from an EMBL/GenBank/DDBJ whole genome shotgun (WGS) entry which is preliminary data.</text>
</comment>